<evidence type="ECO:0000313" key="4">
    <source>
        <dbReference type="Proteomes" id="UP001632038"/>
    </source>
</evidence>
<dbReference type="PANTHER" id="PTHR11566">
    <property type="entry name" value="DYNAMIN"/>
    <property type="match status" value="1"/>
</dbReference>
<evidence type="ECO:0000256" key="1">
    <source>
        <dbReference type="ARBA" id="ARBA00023175"/>
    </source>
</evidence>
<proteinExistence type="predicted"/>
<keyword evidence="1" id="KW-0505">Motor protein</keyword>
<feature type="domain" description="GED" evidence="2">
    <location>
        <begin position="231"/>
        <end position="302"/>
    </location>
</feature>
<organism evidence="3 4">
    <name type="scientific">Castilleja foliolosa</name>
    <dbReference type="NCBI Taxonomy" id="1961234"/>
    <lineage>
        <taxon>Eukaryota</taxon>
        <taxon>Viridiplantae</taxon>
        <taxon>Streptophyta</taxon>
        <taxon>Embryophyta</taxon>
        <taxon>Tracheophyta</taxon>
        <taxon>Spermatophyta</taxon>
        <taxon>Magnoliopsida</taxon>
        <taxon>eudicotyledons</taxon>
        <taxon>Gunneridae</taxon>
        <taxon>Pentapetalae</taxon>
        <taxon>asterids</taxon>
        <taxon>lamiids</taxon>
        <taxon>Lamiales</taxon>
        <taxon>Orobanchaceae</taxon>
        <taxon>Pedicularideae</taxon>
        <taxon>Castillejinae</taxon>
        <taxon>Castilleja</taxon>
    </lineage>
</organism>
<comment type="caution">
    <text evidence="3">The sequence shown here is derived from an EMBL/GenBank/DDBJ whole genome shotgun (WGS) entry which is preliminary data.</text>
</comment>
<reference evidence="4" key="1">
    <citation type="journal article" date="2024" name="IScience">
        <title>Strigolactones Initiate the Formation of Haustorium-like Structures in Castilleja.</title>
        <authorList>
            <person name="Buerger M."/>
            <person name="Peterson D."/>
            <person name="Chory J."/>
        </authorList>
    </citation>
    <scope>NUCLEOTIDE SEQUENCE [LARGE SCALE GENOMIC DNA]</scope>
</reference>
<dbReference type="AlphaFoldDB" id="A0ABD3EG07"/>
<keyword evidence="4" id="KW-1185">Reference proteome</keyword>
<dbReference type="PANTHER" id="PTHR11566:SF173">
    <property type="entry name" value="DYNAMIN-RELATED PROTEIN 4C"/>
    <property type="match status" value="1"/>
</dbReference>
<sequence length="302" mass="34661">MTSTAEAVTAFMQILGSAKESLKKILLKGEFDEYPDEKEMHCTARLAEMLNQYSVEIHSKCSENDAKNLFLLNEITVLQEAKAIGLPNFLPRTAFLTLLAKNIKAISSTPFEFVDKMYGYIENVVVSILMKHSENYPQLLMLMRCAAQNLVETKKKQLEIWVVDIIEMEKMTDYTCNTEYVSLWNKLVAQQNAFMEIVNDHRKVPQMKIDGYGDVDVSHLRGQVAVIVQEAFDLKMRLTAYWKVVLMRLVDCMALRLLFSVQNLVNKEMEVQIINEIIGPDWNGLERILDESPAIVEKRRVA</sequence>
<gene>
    <name evidence="3" type="ORF">CASFOL_002368</name>
</gene>
<accession>A0ABD3EG07</accession>
<dbReference type="Proteomes" id="UP001632038">
    <property type="component" value="Unassembled WGS sequence"/>
</dbReference>
<protein>
    <recommendedName>
        <fullName evidence="2">GED domain-containing protein</fullName>
    </recommendedName>
</protein>
<dbReference type="InterPro" id="IPR000375">
    <property type="entry name" value="Dynamin_stalk"/>
</dbReference>
<dbReference type="PROSITE" id="PS51388">
    <property type="entry name" value="GED"/>
    <property type="match status" value="1"/>
</dbReference>
<dbReference type="Pfam" id="PF01031">
    <property type="entry name" value="Dynamin_M"/>
    <property type="match status" value="1"/>
</dbReference>
<evidence type="ECO:0000313" key="3">
    <source>
        <dbReference type="EMBL" id="KAL3652687.1"/>
    </source>
</evidence>
<evidence type="ECO:0000259" key="2">
    <source>
        <dbReference type="PROSITE" id="PS51388"/>
    </source>
</evidence>
<dbReference type="Gene3D" id="1.20.120.1240">
    <property type="entry name" value="Dynamin, middle domain"/>
    <property type="match status" value="1"/>
</dbReference>
<name>A0ABD3EG07_9LAMI</name>
<dbReference type="InterPro" id="IPR020850">
    <property type="entry name" value="GED_dom"/>
</dbReference>
<dbReference type="InterPro" id="IPR022812">
    <property type="entry name" value="Dynamin"/>
</dbReference>
<dbReference type="EMBL" id="JAVIJP010000005">
    <property type="protein sequence ID" value="KAL3652687.1"/>
    <property type="molecule type" value="Genomic_DNA"/>
</dbReference>